<dbReference type="PANTHER" id="PTHR33929">
    <property type="entry name" value="MEMBRANE-ASSOCIATED KINASE REGULATOR 2-RELATED"/>
    <property type="match status" value="1"/>
</dbReference>
<protein>
    <recommendedName>
        <fullName evidence="4">Membrane-associated kinase regulator 2</fullName>
    </recommendedName>
</protein>
<reference evidence="3" key="1">
    <citation type="submission" date="2024-06" db="EMBL/GenBank/DDBJ databases">
        <authorList>
            <person name="Ryan C."/>
        </authorList>
    </citation>
    <scope>NUCLEOTIDE SEQUENCE [LARGE SCALE GENOMIC DNA]</scope>
</reference>
<gene>
    <name evidence="2" type="ORF">URODEC1_LOCUS43518</name>
</gene>
<feature type="compositionally biased region" description="Polar residues" evidence="1">
    <location>
        <begin position="410"/>
        <end position="421"/>
    </location>
</feature>
<dbReference type="EMBL" id="OZ075128">
    <property type="protein sequence ID" value="CAL4959098.1"/>
    <property type="molecule type" value="Genomic_DNA"/>
</dbReference>
<feature type="region of interest" description="Disordered" evidence="1">
    <location>
        <begin position="191"/>
        <end position="226"/>
    </location>
</feature>
<dbReference type="Proteomes" id="UP001497457">
    <property type="component" value="Chromosome 18b"/>
</dbReference>
<organism evidence="2 3">
    <name type="scientific">Urochloa decumbens</name>
    <dbReference type="NCBI Taxonomy" id="240449"/>
    <lineage>
        <taxon>Eukaryota</taxon>
        <taxon>Viridiplantae</taxon>
        <taxon>Streptophyta</taxon>
        <taxon>Embryophyta</taxon>
        <taxon>Tracheophyta</taxon>
        <taxon>Spermatophyta</taxon>
        <taxon>Magnoliopsida</taxon>
        <taxon>Liliopsida</taxon>
        <taxon>Poales</taxon>
        <taxon>Poaceae</taxon>
        <taxon>PACMAD clade</taxon>
        <taxon>Panicoideae</taxon>
        <taxon>Panicodae</taxon>
        <taxon>Paniceae</taxon>
        <taxon>Melinidinae</taxon>
        <taxon>Urochloa</taxon>
    </lineage>
</organism>
<feature type="compositionally biased region" description="Pro residues" evidence="1">
    <location>
        <begin position="282"/>
        <end position="300"/>
    </location>
</feature>
<evidence type="ECO:0008006" key="4">
    <source>
        <dbReference type="Google" id="ProtNLM"/>
    </source>
</evidence>
<reference evidence="2 3" key="2">
    <citation type="submission" date="2024-10" db="EMBL/GenBank/DDBJ databases">
        <authorList>
            <person name="Ryan C."/>
        </authorList>
    </citation>
    <scope>NUCLEOTIDE SEQUENCE [LARGE SCALE GENOMIC DNA]</scope>
</reference>
<keyword evidence="3" id="KW-1185">Reference proteome</keyword>
<feature type="region of interest" description="Disordered" evidence="1">
    <location>
        <begin position="110"/>
        <end position="135"/>
    </location>
</feature>
<feature type="region of interest" description="Disordered" evidence="1">
    <location>
        <begin position="340"/>
        <end position="373"/>
    </location>
</feature>
<accession>A0ABC8ZEC2</accession>
<evidence type="ECO:0000313" key="3">
    <source>
        <dbReference type="Proteomes" id="UP001497457"/>
    </source>
</evidence>
<dbReference type="PANTHER" id="PTHR33929:SF1">
    <property type="entry name" value="MEMBRANE-ASSOCIATED KINASE REGULATOR 2-RELATED"/>
    <property type="match status" value="1"/>
</dbReference>
<dbReference type="InterPro" id="IPR039619">
    <property type="entry name" value="MAKR2/5"/>
</dbReference>
<feature type="region of interest" description="Disordered" evidence="1">
    <location>
        <begin position="392"/>
        <end position="421"/>
    </location>
</feature>
<feature type="region of interest" description="Disordered" evidence="1">
    <location>
        <begin position="263"/>
        <end position="306"/>
    </location>
</feature>
<evidence type="ECO:0000313" key="2">
    <source>
        <dbReference type="EMBL" id="CAL4959098.1"/>
    </source>
</evidence>
<feature type="compositionally biased region" description="Low complexity" evidence="1">
    <location>
        <begin position="206"/>
        <end position="226"/>
    </location>
</feature>
<sequence length="421" mass="42337">MESFSFLKYLRGGVVAGTQRAPVAATTIAASVCEDGGGGGGGAGGGDVDDDASFFDLEFAVPGDESAASDAEEERVEFNFAVAGDDAAPGGEVVAVDAVAAPAAAVESGDGKDAAGAEAADVAAPAPPPPASMLRPATKFRVLLLKLRKPKAAAPADGNSGGGAPAPPKQQANRFLIKFRVDEAPPLVSLFTRDNSSRTSDAGVCADRPASAAAAQQQQPQDASAAISAEERRFAKEVVLKYLSSKIKPLYVKVSRRYGDRLRFPGGGASEGEETDAEPDLPAAPSPSPSPSPSPAPPAQAPAATPTAPQPVVVACGVRAPRASVPAGLKQVCKRLGKSRSASSAVAAAPSPPAPLGGAAAGTHAQAQRRDDSLLQVQDGIQSAIAHCKRSFNASSKGTEAEAAPPPSDTARQQPSQSVSL</sequence>
<proteinExistence type="predicted"/>
<name>A0ABC8ZEC2_9POAL</name>
<evidence type="ECO:0000256" key="1">
    <source>
        <dbReference type="SAM" id="MobiDB-lite"/>
    </source>
</evidence>
<dbReference type="AlphaFoldDB" id="A0ABC8ZEC2"/>